<dbReference type="PANTHER" id="PTHR31084">
    <property type="entry name" value="ALPHA-L-FUCOSIDASE 2"/>
    <property type="match status" value="1"/>
</dbReference>
<dbReference type="InterPro" id="IPR054363">
    <property type="entry name" value="GH95_cat"/>
</dbReference>
<dbReference type="Proteomes" id="UP000339690">
    <property type="component" value="Chromosome"/>
</dbReference>
<keyword evidence="4" id="KW-0378">Hydrolase</keyword>
<dbReference type="GO" id="GO:0004560">
    <property type="term" value="F:alpha-L-fucosidase activity"/>
    <property type="evidence" value="ECO:0007669"/>
    <property type="project" value="InterPro"/>
</dbReference>
<accession>A0A5Q2TND8</accession>
<dbReference type="FunFam" id="1.50.10.10:FF:000028">
    <property type="entry name" value="Alpha-L-fucosidase 2"/>
    <property type="match status" value="1"/>
</dbReference>
<dbReference type="RefSeq" id="WP_153791925.1">
    <property type="nucleotide sequence ID" value="NZ_CP045915.1"/>
</dbReference>
<proteinExistence type="predicted"/>
<keyword evidence="5" id="KW-1185">Reference proteome</keyword>
<evidence type="ECO:0000259" key="3">
    <source>
        <dbReference type="Pfam" id="PF22124"/>
    </source>
</evidence>
<dbReference type="PANTHER" id="PTHR31084:SF0">
    <property type="entry name" value="ALPHA-L-FUCOSIDASE 2"/>
    <property type="match status" value="1"/>
</dbReference>
<evidence type="ECO:0000313" key="4">
    <source>
        <dbReference type="EMBL" id="QGH35587.1"/>
    </source>
</evidence>
<protein>
    <submittedName>
        <fullName evidence="4">Glycoside hydrolase family 95 protein</fullName>
    </submittedName>
</protein>
<name>A0A5Q2TND8_9BACI</name>
<organism evidence="4 5">
    <name type="scientific">Gracilibacillus salitolerans</name>
    <dbReference type="NCBI Taxonomy" id="2663022"/>
    <lineage>
        <taxon>Bacteria</taxon>
        <taxon>Bacillati</taxon>
        <taxon>Bacillota</taxon>
        <taxon>Bacilli</taxon>
        <taxon>Bacillales</taxon>
        <taxon>Bacillaceae</taxon>
        <taxon>Gracilibacillus</taxon>
    </lineage>
</organism>
<gene>
    <name evidence="4" type="ORF">GI584_16715</name>
</gene>
<dbReference type="PIRSF" id="PIRSF007663">
    <property type="entry name" value="UCP007663"/>
    <property type="match status" value="1"/>
</dbReference>
<evidence type="ECO:0000259" key="1">
    <source>
        <dbReference type="Pfam" id="PF14498"/>
    </source>
</evidence>
<dbReference type="Gene3D" id="1.50.10.10">
    <property type="match status" value="1"/>
</dbReference>
<dbReference type="Pfam" id="PF21307">
    <property type="entry name" value="Glyco_hydro_95_C"/>
    <property type="match status" value="1"/>
</dbReference>
<dbReference type="AlphaFoldDB" id="A0A5Q2TND8"/>
<feature type="domain" description="Glycosyl hydrolase family 95 catalytic" evidence="3">
    <location>
        <begin position="261"/>
        <end position="666"/>
    </location>
</feature>
<dbReference type="InterPro" id="IPR027414">
    <property type="entry name" value="GH95_N_dom"/>
</dbReference>
<feature type="domain" description="Alpha fucosidase A-like C-terminal" evidence="2">
    <location>
        <begin position="668"/>
        <end position="759"/>
    </location>
</feature>
<dbReference type="Pfam" id="PF22124">
    <property type="entry name" value="Glyco_hydro_95_cat"/>
    <property type="match status" value="1"/>
</dbReference>
<reference evidence="4 5" key="1">
    <citation type="submission" date="2019-11" db="EMBL/GenBank/DDBJ databases">
        <title>Gracilibacillus salitolerans sp. nov., a moderate halophile isolated from a saline soil in northwest China.</title>
        <authorList>
            <person name="Gan L."/>
        </authorList>
    </citation>
    <scope>NUCLEOTIDE SEQUENCE [LARGE SCALE GENOMIC DNA]</scope>
    <source>
        <strain evidence="4 5">SCU50</strain>
    </source>
</reference>
<feature type="domain" description="Glycosyl hydrolase family 95 N-terminal" evidence="1">
    <location>
        <begin position="8"/>
        <end position="242"/>
    </location>
</feature>
<dbReference type="SUPFAM" id="SSF48208">
    <property type="entry name" value="Six-hairpin glycosidases"/>
    <property type="match status" value="1"/>
</dbReference>
<dbReference type="InterPro" id="IPR049053">
    <property type="entry name" value="AFCA-like_C"/>
</dbReference>
<dbReference type="InterPro" id="IPR016518">
    <property type="entry name" value="Alpha-L-fucosidase"/>
</dbReference>
<dbReference type="InterPro" id="IPR012341">
    <property type="entry name" value="6hp_glycosidase-like_sf"/>
</dbReference>
<dbReference type="Pfam" id="PF14498">
    <property type="entry name" value="Glyco_hyd_65N_2"/>
    <property type="match status" value="1"/>
</dbReference>
<dbReference type="InterPro" id="IPR008928">
    <property type="entry name" value="6-hairpin_glycosidase_sf"/>
</dbReference>
<sequence length="763" mass="86949">MGKSNKKLWYKEPAEEWNEALPIGNGRLGGMVFGQVSNEKIQLNEDSIWYGGPRDRINPDALSNLSTIRNLLSEGKLKESEELAKLCFSGIPKSQRHYEPLGEISMDFNDVNGYTDYYRELDLQTAVVKSTFLSNNIKYQREVFMSYPDQVMVMRLSASEENSITFKASLDRGNCRNLDTTEQISNDSVIMRGETGGKDGIAFSCALKAVAENGEVKTLGNRICVTNASAVTIFLTAATTYRFQEPEKQCLKSLADAEEKGYEDLKEDHIKDYQALFNRVEMELSDKNQIKSVLPTNERLALLQHGKADIDLINTYFHFGRYLMISSSRPNSLPATLQGIWNDRMLPPWDSKYTININAQMNYWPAESCNLSECHLPLLKHIDKMRESGRITAKKMYNCRGFTAHHNTDIWGDTAPQDIYLPASYWPLGAAWLCLHLWDHYEYTSDIEFLKQAYDIMKEAALFFVDFLVENKDGLMITTPSVSPENTYLLPNGEKGNLCEAPSMDSQIIYNLFTNCISASELLEIDKEFREHLLQLKSKLPQIKVGKYGQIQEWLEDYEEAEPGHRHISHLFALHPSNQISPITTPILAKAAETTLKRRLEHGGGHTGWSRAWIINMWARLHKSEDAYDNLMELLKISTLPNLFDNHPPFQIDGNFGGTAAIAEMIVQSHSKEINLLPSLPNAWKDGYVKGLKARGGYELEIKWENHQIKYVNIYASQTGVCRVRINSNLKASINNQILTKVEDDLFEFYAEDNKTYELTLEK</sequence>
<dbReference type="GO" id="GO:0005975">
    <property type="term" value="P:carbohydrate metabolic process"/>
    <property type="evidence" value="ECO:0007669"/>
    <property type="project" value="InterPro"/>
</dbReference>
<evidence type="ECO:0000259" key="2">
    <source>
        <dbReference type="Pfam" id="PF21307"/>
    </source>
</evidence>
<evidence type="ECO:0000313" key="5">
    <source>
        <dbReference type="Proteomes" id="UP000339690"/>
    </source>
</evidence>
<dbReference type="EMBL" id="CP045915">
    <property type="protein sequence ID" value="QGH35587.1"/>
    <property type="molecule type" value="Genomic_DNA"/>
</dbReference>
<dbReference type="KEGG" id="grc:GI584_16715"/>